<reference evidence="1 2" key="1">
    <citation type="submission" date="2017-03" db="EMBL/GenBank/DDBJ databases">
        <title>Genome sequence of Sphingomonas dokdonensis DSM 21029.</title>
        <authorList>
            <person name="Poehlein A."/>
            <person name="Wuebbeler J.H."/>
            <person name="Steinbuechel A."/>
            <person name="Daniel R."/>
        </authorList>
    </citation>
    <scope>NUCLEOTIDE SEQUENCE [LARGE SCALE GENOMIC DNA]</scope>
    <source>
        <strain evidence="1 2">DSM 21029</strain>
    </source>
</reference>
<comment type="caution">
    <text evidence="1">The sequence shown here is derived from an EMBL/GenBank/DDBJ whole genome shotgun (WGS) entry which is preliminary data.</text>
</comment>
<sequence length="105" mass="11083">MMRALTILALAVTVAGCDVGPDPAEVARVRDGTEAVRRALKRPETAQFKGVAAHGGAVCGEVNASVGMGRTGYERFIVRNGEVTFASQLKTDAEMDARWAADCQS</sequence>
<proteinExistence type="predicted"/>
<accession>A0A245ZNQ6</accession>
<dbReference type="RefSeq" id="WP_143559602.1">
    <property type="nucleotide sequence ID" value="NZ_NBBI01000002.1"/>
</dbReference>
<dbReference type="Proteomes" id="UP000197290">
    <property type="component" value="Unassembled WGS sequence"/>
</dbReference>
<gene>
    <name evidence="1" type="ORF">SPDO_13930</name>
</gene>
<dbReference type="EMBL" id="NBBI01000002">
    <property type="protein sequence ID" value="OWK31384.1"/>
    <property type="molecule type" value="Genomic_DNA"/>
</dbReference>
<protein>
    <recommendedName>
        <fullName evidence="3">Lipoprotein</fullName>
    </recommendedName>
</protein>
<dbReference type="OrthoDB" id="7572683at2"/>
<name>A0A245ZNQ6_9SPHN</name>
<evidence type="ECO:0000313" key="1">
    <source>
        <dbReference type="EMBL" id="OWK31384.1"/>
    </source>
</evidence>
<keyword evidence="2" id="KW-1185">Reference proteome</keyword>
<organism evidence="1 2">
    <name type="scientific">Sphingomonas dokdonensis</name>
    <dbReference type="NCBI Taxonomy" id="344880"/>
    <lineage>
        <taxon>Bacteria</taxon>
        <taxon>Pseudomonadati</taxon>
        <taxon>Pseudomonadota</taxon>
        <taxon>Alphaproteobacteria</taxon>
        <taxon>Sphingomonadales</taxon>
        <taxon>Sphingomonadaceae</taxon>
        <taxon>Sphingomonas</taxon>
    </lineage>
</organism>
<dbReference type="AlphaFoldDB" id="A0A245ZNQ6"/>
<evidence type="ECO:0008006" key="3">
    <source>
        <dbReference type="Google" id="ProtNLM"/>
    </source>
</evidence>
<dbReference type="PROSITE" id="PS51257">
    <property type="entry name" value="PROKAR_LIPOPROTEIN"/>
    <property type="match status" value="1"/>
</dbReference>
<evidence type="ECO:0000313" key="2">
    <source>
        <dbReference type="Proteomes" id="UP000197290"/>
    </source>
</evidence>